<gene>
    <name evidence="2" type="ORF">FDW42_01240</name>
</gene>
<comment type="caution">
    <text evidence="2">The sequence shown here is derived from an EMBL/GenBank/DDBJ whole genome shotgun (WGS) entry which is preliminary data.</text>
</comment>
<proteinExistence type="predicted"/>
<dbReference type="InterPro" id="IPR010927">
    <property type="entry name" value="T4SS_TraH"/>
</dbReference>
<reference evidence="2 3" key="1">
    <citation type="submission" date="2019-05" db="EMBL/GenBank/DDBJ databases">
        <title>Draft genomes of eight strains of Campylobacter helveticus isolated from cats and a dog in New Zealand.</title>
        <authorList>
            <person name="Bojanic K."/>
            <person name="Midwinter A.C."/>
            <person name="Biggs P.J."/>
            <person name="Acke E."/>
            <person name="Cornelius A.J."/>
            <person name="Marshall J.C."/>
        </authorList>
    </citation>
    <scope>NUCLEOTIDE SEQUENCE [LARGE SCALE GENOMIC DNA]</scope>
    <source>
        <strain evidence="2 3">ACP123b</strain>
    </source>
</reference>
<protein>
    <submittedName>
        <fullName evidence="2">Conjugal transfer protein TraG</fullName>
    </submittedName>
</protein>
<keyword evidence="1" id="KW-0732">Signal</keyword>
<dbReference type="EMBL" id="VDBS01000013">
    <property type="protein sequence ID" value="TNB58776.1"/>
    <property type="molecule type" value="Genomic_DNA"/>
</dbReference>
<name>A0AAX2UME1_9BACT</name>
<evidence type="ECO:0000313" key="2">
    <source>
        <dbReference type="EMBL" id="TNB58776.1"/>
    </source>
</evidence>
<feature type="signal peptide" evidence="1">
    <location>
        <begin position="1"/>
        <end position="26"/>
    </location>
</feature>
<organism evidence="2 3">
    <name type="scientific">Campylobacter helveticus</name>
    <dbReference type="NCBI Taxonomy" id="28898"/>
    <lineage>
        <taxon>Bacteria</taxon>
        <taxon>Pseudomonadati</taxon>
        <taxon>Campylobacterota</taxon>
        <taxon>Epsilonproteobacteria</taxon>
        <taxon>Campylobacterales</taxon>
        <taxon>Campylobacteraceae</taxon>
        <taxon>Campylobacter</taxon>
    </lineage>
</organism>
<accession>A0AAX2UME1</accession>
<evidence type="ECO:0000256" key="1">
    <source>
        <dbReference type="SAM" id="SignalP"/>
    </source>
</evidence>
<sequence>MGYMKNVVKISIITCMAMSVSSASMSNFLQNNLGTSITSENSGYYKSQASGFLSGGSARIRWGGGENIRPFNVTVPSFNVGCSGIDMVFGGFSYLNFEYLVEKLKKIAAAAPAFAFQIALSTLCKDCQTIMSELEKIANAINSMNFDTCQMTKNWSKHLGDVLSTNNQTGLSNSWISSFSAAAEGTRKEIDKFVNYINNGPSNPNDEKNSVKILKQGSLIRKIMEKGKDAFFAQAFGQAGVKDSEYETLLRALFGDFYAYTKEGTTADGKDETDPNKAVIILPSASPKELINILWSNDDGNALNKELKVAKWKLEEVNGVYKEPTYEETTIKIDKSVKTILTEKFKAIRNAIEAGTPLNDEQKKFISSAPLPVADILNIDAATNFRSGDAVYEFVSLLMINSFVDELFREFGRSISIYQLTDKDFVNDHRQDIETFNRQIVSVRTETEAIMRNLSEQLKDNIEQLDSIKKVLVNYYGTSDMFNYGSGK</sequence>
<dbReference type="Proteomes" id="UP000306813">
    <property type="component" value="Unassembled WGS sequence"/>
</dbReference>
<dbReference type="RefSeq" id="WP_131936284.1">
    <property type="nucleotide sequence ID" value="NZ_CP037747.1"/>
</dbReference>
<evidence type="ECO:0000313" key="3">
    <source>
        <dbReference type="Proteomes" id="UP000306813"/>
    </source>
</evidence>
<dbReference type="AlphaFoldDB" id="A0AAX2UME1"/>
<dbReference type="Pfam" id="PF06122">
    <property type="entry name" value="TraH"/>
    <property type="match status" value="1"/>
</dbReference>
<feature type="chain" id="PRO_5043645963" evidence="1">
    <location>
        <begin position="27"/>
        <end position="488"/>
    </location>
</feature>